<feature type="non-terminal residue" evidence="3">
    <location>
        <position position="1"/>
    </location>
</feature>
<evidence type="ECO:0000259" key="2">
    <source>
        <dbReference type="Pfam" id="PF24626"/>
    </source>
</evidence>
<reference evidence="3" key="1">
    <citation type="submission" date="2023-08" db="EMBL/GenBank/DDBJ databases">
        <title>A de novo genome assembly of Solanum verrucosum Schlechtendal, a Mexican diploid species geographically isolated from the other diploid A-genome species in potato relatives.</title>
        <authorList>
            <person name="Hosaka K."/>
        </authorList>
    </citation>
    <scope>NUCLEOTIDE SEQUENCE</scope>
    <source>
        <tissue evidence="3">Young leaves</tissue>
    </source>
</reference>
<evidence type="ECO:0000313" key="4">
    <source>
        <dbReference type="Proteomes" id="UP001234989"/>
    </source>
</evidence>
<dbReference type="SUPFAM" id="SSF54160">
    <property type="entry name" value="Chromo domain-like"/>
    <property type="match status" value="1"/>
</dbReference>
<feature type="domain" description="Tf2-1-like SH3-like" evidence="2">
    <location>
        <begin position="237"/>
        <end position="301"/>
    </location>
</feature>
<evidence type="ECO:0000313" key="3">
    <source>
        <dbReference type="EMBL" id="WMV14350.1"/>
    </source>
</evidence>
<dbReference type="Proteomes" id="UP001234989">
    <property type="component" value="Chromosome 2"/>
</dbReference>
<dbReference type="InterPro" id="IPR016197">
    <property type="entry name" value="Chromo-like_dom_sf"/>
</dbReference>
<gene>
    <name evidence="3" type="ORF">MTR67_007735</name>
</gene>
<dbReference type="AlphaFoldDB" id="A0AAF0TII1"/>
<keyword evidence="4" id="KW-1185">Reference proteome</keyword>
<dbReference type="InterPro" id="IPR056924">
    <property type="entry name" value="SH3_Tf2-1"/>
</dbReference>
<evidence type="ECO:0000256" key="1">
    <source>
        <dbReference type="SAM" id="MobiDB-lite"/>
    </source>
</evidence>
<dbReference type="EMBL" id="CP133613">
    <property type="protein sequence ID" value="WMV14350.1"/>
    <property type="molecule type" value="Genomic_DNA"/>
</dbReference>
<feature type="compositionally biased region" description="Polar residues" evidence="1">
    <location>
        <begin position="11"/>
        <end position="20"/>
    </location>
</feature>
<protein>
    <recommendedName>
        <fullName evidence="2">Tf2-1-like SH3-like domain-containing protein</fullName>
    </recommendedName>
</protein>
<organism evidence="3 4">
    <name type="scientific">Solanum verrucosum</name>
    <dbReference type="NCBI Taxonomy" id="315347"/>
    <lineage>
        <taxon>Eukaryota</taxon>
        <taxon>Viridiplantae</taxon>
        <taxon>Streptophyta</taxon>
        <taxon>Embryophyta</taxon>
        <taxon>Tracheophyta</taxon>
        <taxon>Spermatophyta</taxon>
        <taxon>Magnoliopsida</taxon>
        <taxon>eudicotyledons</taxon>
        <taxon>Gunneridae</taxon>
        <taxon>Pentapetalae</taxon>
        <taxon>asterids</taxon>
        <taxon>lamiids</taxon>
        <taxon>Solanales</taxon>
        <taxon>Solanaceae</taxon>
        <taxon>Solanoideae</taxon>
        <taxon>Solaneae</taxon>
        <taxon>Solanum</taxon>
    </lineage>
</organism>
<accession>A0AAF0TII1</accession>
<dbReference type="PANTHER" id="PTHR46148">
    <property type="entry name" value="CHROMO DOMAIN-CONTAINING PROTEIN"/>
    <property type="match status" value="1"/>
</dbReference>
<sequence length="403" mass="45122">VGFQRSLDGWRQTQPTSEDGSTTQLTSDDTTLIWTNVAGGVKKGRVYGLGAQPSSCHLSPLLSANYAKVQKFMEKHMVESDDGEEETDSDEDIGGCRSISSVTETPASLGTFGGSYSRYLARSFTSPRVSNCKLSGLTPYWSAILGTMRVRIRKTGPDSLTWRNSLTISLFELATGQQPQTPHSLPVAFQGKNLGSYHLAKGWEEQLDTTKSYLDKAAKKMKKFADRKKRPTDYQVGDMVLVKFNPRQFKELKGVHQNLVRKYEGPFGIIAKVGKISYKVELPPHFKIHPFFHVSVLKPYHEDKDDPSRNQSRRAPITITISHDREIEAIIDYQAKQKRGQQASAMFLMKGQTPEATWERCEDLWQFKDRIQEFLQQCTTVVASTGGGDCHVPPLCQSNFASG</sequence>
<dbReference type="Pfam" id="PF24626">
    <property type="entry name" value="SH3_Tf2-1"/>
    <property type="match status" value="1"/>
</dbReference>
<proteinExistence type="predicted"/>
<name>A0AAF0TII1_SOLVR</name>
<dbReference type="PANTHER" id="PTHR46148:SF52">
    <property type="entry name" value="OS04G0603800 PROTEIN"/>
    <property type="match status" value="1"/>
</dbReference>
<feature type="region of interest" description="Disordered" evidence="1">
    <location>
        <begin position="1"/>
        <end position="27"/>
    </location>
</feature>